<dbReference type="HOGENOM" id="CLU_2907774_0_0_1"/>
<dbReference type="EnsemblPlants" id="OGLUM04G05200.1">
    <property type="protein sequence ID" value="OGLUM04G05200.1"/>
    <property type="gene ID" value="OGLUM04G05200"/>
</dbReference>
<reference evidence="2" key="2">
    <citation type="submission" date="2018-05" db="EMBL/GenBank/DDBJ databases">
        <title>OgluRS3 (Oryza glumaepatula Reference Sequence Version 3).</title>
        <authorList>
            <person name="Zhang J."/>
            <person name="Kudrna D."/>
            <person name="Lee S."/>
            <person name="Talag J."/>
            <person name="Welchert J."/>
            <person name="Wing R.A."/>
        </authorList>
    </citation>
    <scope>NUCLEOTIDE SEQUENCE [LARGE SCALE GENOMIC DNA]</scope>
</reference>
<evidence type="ECO:0000256" key="1">
    <source>
        <dbReference type="SAM" id="MobiDB-lite"/>
    </source>
</evidence>
<sequence>MVVIYFGRGKEGEVRKWIRLVEAKPMARGLCRQCSGNDRRLRKVGSEEKDDEDTAAVAWGGG</sequence>
<evidence type="ECO:0000313" key="2">
    <source>
        <dbReference type="EnsemblPlants" id="OGLUM04G05200.1"/>
    </source>
</evidence>
<feature type="region of interest" description="Disordered" evidence="1">
    <location>
        <begin position="42"/>
        <end position="62"/>
    </location>
</feature>
<keyword evidence="3" id="KW-1185">Reference proteome</keyword>
<dbReference type="Proteomes" id="UP000026961">
    <property type="component" value="Chromosome 4"/>
</dbReference>
<reference evidence="2" key="1">
    <citation type="submission" date="2015-04" db="UniProtKB">
        <authorList>
            <consortium name="EnsemblPlants"/>
        </authorList>
    </citation>
    <scope>IDENTIFICATION</scope>
</reference>
<accession>A0A0D9ZI42</accession>
<protein>
    <submittedName>
        <fullName evidence="2">Uncharacterized protein</fullName>
    </submittedName>
</protein>
<proteinExistence type="predicted"/>
<evidence type="ECO:0000313" key="3">
    <source>
        <dbReference type="Proteomes" id="UP000026961"/>
    </source>
</evidence>
<dbReference type="AlphaFoldDB" id="A0A0D9ZI42"/>
<organism evidence="2">
    <name type="scientific">Oryza glumipatula</name>
    <dbReference type="NCBI Taxonomy" id="40148"/>
    <lineage>
        <taxon>Eukaryota</taxon>
        <taxon>Viridiplantae</taxon>
        <taxon>Streptophyta</taxon>
        <taxon>Embryophyta</taxon>
        <taxon>Tracheophyta</taxon>
        <taxon>Spermatophyta</taxon>
        <taxon>Magnoliopsida</taxon>
        <taxon>Liliopsida</taxon>
        <taxon>Poales</taxon>
        <taxon>Poaceae</taxon>
        <taxon>BOP clade</taxon>
        <taxon>Oryzoideae</taxon>
        <taxon>Oryzeae</taxon>
        <taxon>Oryzinae</taxon>
        <taxon>Oryza</taxon>
    </lineage>
</organism>
<name>A0A0D9ZI42_9ORYZ</name>
<dbReference type="Gramene" id="OGLUM04G05200.1">
    <property type="protein sequence ID" value="OGLUM04G05200.1"/>
    <property type="gene ID" value="OGLUM04G05200"/>
</dbReference>